<reference evidence="4" key="1">
    <citation type="submission" date="2025-08" db="UniProtKB">
        <authorList>
            <consortium name="Ensembl"/>
        </authorList>
    </citation>
    <scope>IDENTIFICATION</scope>
</reference>
<dbReference type="InterPro" id="IPR039671">
    <property type="entry name" value="THEMIS"/>
</dbReference>
<feature type="compositionally biased region" description="Low complexity" evidence="2">
    <location>
        <begin position="163"/>
        <end position="182"/>
    </location>
</feature>
<name>A0A8D0L061_STROC</name>
<feature type="compositionally biased region" description="Low complexity" evidence="2">
    <location>
        <begin position="122"/>
        <end position="146"/>
    </location>
</feature>
<evidence type="ECO:0000256" key="2">
    <source>
        <dbReference type="SAM" id="MobiDB-lite"/>
    </source>
</evidence>
<feature type="region of interest" description="Disordered" evidence="2">
    <location>
        <begin position="68"/>
        <end position="196"/>
    </location>
</feature>
<dbReference type="Pfam" id="PF12736">
    <property type="entry name" value="CABIT"/>
    <property type="match status" value="1"/>
</dbReference>
<dbReference type="GO" id="GO:0005737">
    <property type="term" value="C:cytoplasm"/>
    <property type="evidence" value="ECO:0007669"/>
    <property type="project" value="TreeGrafter"/>
</dbReference>
<dbReference type="GO" id="GO:0005634">
    <property type="term" value="C:nucleus"/>
    <property type="evidence" value="ECO:0007669"/>
    <property type="project" value="TreeGrafter"/>
</dbReference>
<dbReference type="InterPro" id="IPR025946">
    <property type="entry name" value="CABIT_dom"/>
</dbReference>
<accession>A0A8D0L061</accession>
<evidence type="ECO:0000256" key="1">
    <source>
        <dbReference type="ARBA" id="ARBA00006414"/>
    </source>
</evidence>
<keyword evidence="5" id="KW-1185">Reference proteome</keyword>
<proteinExistence type="inferred from homology"/>
<sequence length="196" mass="19950">MEPLSFQDYICSLDPATLPRILRICSGVYFQGSVYEISGNECCLSTGDLLKVMAVALQKVVCEDTETGQTTELPPTFKGEWGSGGRLRDPAAVAGPLPPAERGARPPPGPLHPPLPGGGADRGLLLPAAGPAARQHGPATPAAPQAGTGGDRPWGKAPLGSQPPASEHPPSFSAAAAPGPGSTQHPRPAGTTQGCR</sequence>
<reference evidence="4" key="2">
    <citation type="submission" date="2025-09" db="UniProtKB">
        <authorList>
            <consortium name="Ensembl"/>
        </authorList>
    </citation>
    <scope>IDENTIFICATION</scope>
</reference>
<evidence type="ECO:0000313" key="4">
    <source>
        <dbReference type="Ensembl" id="ENSSOCP00000021506.1"/>
    </source>
</evidence>
<comment type="similarity">
    <text evidence="1">Belongs to the themis family.</text>
</comment>
<organism evidence="4 5">
    <name type="scientific">Strix occidentalis caurina</name>
    <name type="common">northern spotted owl</name>
    <dbReference type="NCBI Taxonomy" id="311401"/>
    <lineage>
        <taxon>Eukaryota</taxon>
        <taxon>Metazoa</taxon>
        <taxon>Chordata</taxon>
        <taxon>Craniata</taxon>
        <taxon>Vertebrata</taxon>
        <taxon>Euteleostomi</taxon>
        <taxon>Archelosauria</taxon>
        <taxon>Archosauria</taxon>
        <taxon>Dinosauria</taxon>
        <taxon>Saurischia</taxon>
        <taxon>Theropoda</taxon>
        <taxon>Coelurosauria</taxon>
        <taxon>Aves</taxon>
        <taxon>Neognathae</taxon>
        <taxon>Neoaves</taxon>
        <taxon>Telluraves</taxon>
        <taxon>Strigiformes</taxon>
        <taxon>Strigidae</taxon>
        <taxon>Strix</taxon>
    </lineage>
</organism>
<feature type="domain" description="CABIT" evidence="3">
    <location>
        <begin position="18"/>
        <end position="80"/>
    </location>
</feature>
<protein>
    <recommendedName>
        <fullName evidence="3">CABIT domain-containing protein</fullName>
    </recommendedName>
</protein>
<dbReference type="GO" id="GO:0050852">
    <property type="term" value="P:T cell receptor signaling pathway"/>
    <property type="evidence" value="ECO:0007669"/>
    <property type="project" value="TreeGrafter"/>
</dbReference>
<evidence type="ECO:0000313" key="5">
    <source>
        <dbReference type="Proteomes" id="UP000694551"/>
    </source>
</evidence>
<evidence type="ECO:0000259" key="3">
    <source>
        <dbReference type="Pfam" id="PF12736"/>
    </source>
</evidence>
<dbReference type="PANTHER" id="PTHR15215">
    <property type="entry name" value="CABIT DOMAIN-CONTAINING PROTEIN"/>
    <property type="match status" value="1"/>
</dbReference>
<dbReference type="Proteomes" id="UP000694551">
    <property type="component" value="Unplaced"/>
</dbReference>
<dbReference type="PANTHER" id="PTHR15215:SF2">
    <property type="entry name" value="PROTEIN THEMIS2"/>
    <property type="match status" value="1"/>
</dbReference>
<dbReference type="Ensembl" id="ENSSOCT00000022040.1">
    <property type="protein sequence ID" value="ENSSOCP00000021506.1"/>
    <property type="gene ID" value="ENSSOCG00000016065.1"/>
</dbReference>
<dbReference type="AlphaFoldDB" id="A0A8D0L061"/>
<feature type="compositionally biased region" description="Pro residues" evidence="2">
    <location>
        <begin position="105"/>
        <end position="116"/>
    </location>
</feature>